<dbReference type="InterPro" id="IPR056764">
    <property type="entry name" value="LbH_EIF2B3/5"/>
</dbReference>
<dbReference type="CDD" id="cd04197">
    <property type="entry name" value="eIF-2B_epsilon_N"/>
    <property type="match status" value="1"/>
</dbReference>
<dbReference type="PANTHER" id="PTHR45887">
    <property type="entry name" value="TRANSLATION INITIATION FACTOR EIF-2B SUBUNIT EPSILON"/>
    <property type="match status" value="1"/>
</dbReference>
<evidence type="ECO:0000256" key="7">
    <source>
        <dbReference type="ARBA" id="ARBA00044345"/>
    </source>
</evidence>
<comment type="similarity">
    <text evidence="2">Belongs to the eIF-2B gamma/epsilon subunits family.</text>
</comment>
<dbReference type="PROSITE" id="PS51363">
    <property type="entry name" value="W2"/>
    <property type="match status" value="1"/>
</dbReference>
<dbReference type="InterPro" id="IPR016024">
    <property type="entry name" value="ARM-type_fold"/>
</dbReference>
<dbReference type="SUPFAM" id="SSF53448">
    <property type="entry name" value="Nucleotide-diphospho-sugar transferases"/>
    <property type="match status" value="1"/>
</dbReference>
<evidence type="ECO:0000256" key="2">
    <source>
        <dbReference type="ARBA" id="ARBA00007878"/>
    </source>
</evidence>
<evidence type="ECO:0000256" key="5">
    <source>
        <dbReference type="ARBA" id="ARBA00022917"/>
    </source>
</evidence>
<organism evidence="11 12">
    <name type="scientific">Coccomyxa subellipsoidea</name>
    <dbReference type="NCBI Taxonomy" id="248742"/>
    <lineage>
        <taxon>Eukaryota</taxon>
        <taxon>Viridiplantae</taxon>
        <taxon>Chlorophyta</taxon>
        <taxon>core chlorophytes</taxon>
        <taxon>Trebouxiophyceae</taxon>
        <taxon>Trebouxiophyceae incertae sedis</taxon>
        <taxon>Coccomyxaceae</taxon>
        <taxon>Coccomyxa</taxon>
    </lineage>
</organism>
<dbReference type="PANTHER" id="PTHR45887:SF1">
    <property type="entry name" value="TRANSLATION INITIATION FACTOR EIF-2B SUBUNIT EPSILON"/>
    <property type="match status" value="1"/>
</dbReference>
<dbReference type="Gene3D" id="3.90.550.10">
    <property type="entry name" value="Spore Coat Polysaccharide Biosynthesis Protein SpsA, Chain A"/>
    <property type="match status" value="1"/>
</dbReference>
<evidence type="ECO:0000256" key="8">
    <source>
        <dbReference type="ARBA" id="ARBA00046432"/>
    </source>
</evidence>
<dbReference type="SMART" id="SM00515">
    <property type="entry name" value="eIF5C"/>
    <property type="match status" value="1"/>
</dbReference>
<evidence type="ECO:0000256" key="3">
    <source>
        <dbReference type="ARBA" id="ARBA00022490"/>
    </source>
</evidence>
<feature type="domain" description="W2" evidence="10">
    <location>
        <begin position="560"/>
        <end position="760"/>
    </location>
</feature>
<dbReference type="Gene3D" id="1.25.40.180">
    <property type="match status" value="1"/>
</dbReference>
<feature type="region of interest" description="Disordered" evidence="9">
    <location>
        <begin position="528"/>
        <end position="547"/>
    </location>
</feature>
<feature type="compositionally biased region" description="Low complexity" evidence="9">
    <location>
        <begin position="456"/>
        <end position="470"/>
    </location>
</feature>
<keyword evidence="12" id="KW-1185">Reference proteome</keyword>
<dbReference type="SUPFAM" id="SSF48371">
    <property type="entry name" value="ARM repeat"/>
    <property type="match status" value="1"/>
</dbReference>
<keyword evidence="3" id="KW-0963">Cytoplasm</keyword>
<gene>
    <name evidence="11" type="ORF">WJX75_002748</name>
</gene>
<dbReference type="InterPro" id="IPR044123">
    <property type="entry name" value="W2_eIF2B_epsilon"/>
</dbReference>
<comment type="caution">
    <text evidence="11">The sequence shown here is derived from an EMBL/GenBank/DDBJ whole genome shotgun (WGS) entry which is preliminary data.</text>
</comment>
<dbReference type="InterPro" id="IPR005835">
    <property type="entry name" value="NTP_transferase_dom"/>
</dbReference>
<dbReference type="Pfam" id="PF00483">
    <property type="entry name" value="NTP_transferase"/>
    <property type="match status" value="1"/>
</dbReference>
<evidence type="ECO:0000259" key="10">
    <source>
        <dbReference type="PROSITE" id="PS51363"/>
    </source>
</evidence>
<dbReference type="InterPro" id="IPR003307">
    <property type="entry name" value="W2_domain"/>
</dbReference>
<dbReference type="Pfam" id="PF02020">
    <property type="entry name" value="W2"/>
    <property type="match status" value="1"/>
</dbReference>
<accession>A0ABR2YSV3</accession>
<keyword evidence="4" id="KW-0396">Initiation factor</keyword>
<keyword evidence="5" id="KW-0648">Protein biosynthesis</keyword>
<dbReference type="InterPro" id="IPR029044">
    <property type="entry name" value="Nucleotide-diphossugar_trans"/>
</dbReference>
<evidence type="ECO:0000313" key="11">
    <source>
        <dbReference type="EMBL" id="KAK9914949.1"/>
    </source>
</evidence>
<comment type="subcellular location">
    <subcellularLocation>
        <location evidence="1">Cytoplasm</location>
        <location evidence="1">Cytosol</location>
    </subcellularLocation>
</comment>
<dbReference type="InterPro" id="IPR035543">
    <property type="entry name" value="eIF-2B_epsilon_N"/>
</dbReference>
<dbReference type="InterPro" id="IPR011004">
    <property type="entry name" value="Trimer_LpxA-like_sf"/>
</dbReference>
<evidence type="ECO:0000313" key="12">
    <source>
        <dbReference type="Proteomes" id="UP001491310"/>
    </source>
</evidence>
<evidence type="ECO:0000256" key="6">
    <source>
        <dbReference type="ARBA" id="ARBA00044144"/>
    </source>
</evidence>
<dbReference type="Proteomes" id="UP001491310">
    <property type="component" value="Unassembled WGS sequence"/>
</dbReference>
<dbReference type="SUPFAM" id="SSF51161">
    <property type="entry name" value="Trimeric LpxA-like enzymes"/>
    <property type="match status" value="1"/>
</dbReference>
<dbReference type="EMBL" id="JALJOT010000005">
    <property type="protein sequence ID" value="KAK9914949.1"/>
    <property type="molecule type" value="Genomic_DNA"/>
</dbReference>
<evidence type="ECO:0000256" key="4">
    <source>
        <dbReference type="ARBA" id="ARBA00022540"/>
    </source>
</evidence>
<dbReference type="CDD" id="cd11558">
    <property type="entry name" value="W2_eIF2B_epsilon"/>
    <property type="match status" value="1"/>
</dbReference>
<protein>
    <recommendedName>
        <fullName evidence="6">Translation initiation factor eIF2B subunit epsilon</fullName>
    </recommendedName>
    <alternativeName>
        <fullName evidence="7">eIF2B GDP-GTP exchange factor subunit epsilon</fullName>
    </alternativeName>
</protein>
<feature type="region of interest" description="Disordered" evidence="9">
    <location>
        <begin position="446"/>
        <end position="472"/>
    </location>
</feature>
<comment type="subunit">
    <text evidence="8">Component of the translation initiation factor 2B (eIF2B) complex which is a heterodecamer of two sets of five different subunits: alpha, beta, gamma, delta and epsilon. Subunits alpha, beta and delta comprise a regulatory subcomplex and subunits epsilon and gamma comprise a catalytic subcomplex. Within the complex, the hexameric regulatory complex resides at the center, with the two heterodimeric catalytic subcomplexes bound on opposite sides.</text>
</comment>
<dbReference type="Pfam" id="PF25084">
    <property type="entry name" value="LbH_EIF2B"/>
    <property type="match status" value="1"/>
</dbReference>
<feature type="compositionally biased region" description="Pro residues" evidence="9">
    <location>
        <begin position="529"/>
        <end position="540"/>
    </location>
</feature>
<name>A0ABR2YSV3_9CHLO</name>
<proteinExistence type="inferred from homology"/>
<sequence length="767" mass="84254">MAPSRKAPLGVAPGEEALIAVLLADSFNQRFRPITLERPKVLLPLAGVPLLDYTLEWLASNGVAEVYVFCCAHAEQVKEHLKAAGWLQERSSITVKVIVSTTCKSAGEALREIDVKDMIKSDFVLVSGDVVSNMDLGSALRMHRARREKNKNALMTMVMKAGTTPAQRRRLGDQSLIVAMDPQTKRLLRYEEVEAGRPLPNQATVDAHFWSETDSVEVRADLADTYIYICAPEVLLLFSDNFDYQNVRKDFVSGVLSEEELGQQLYVHELHRDYAASVLNFRSYDAISSDVLQRWTFPFVPDTNLLPLGGAWGPSSYRLWRNFIYKEQHLKLGREARIGHSSCIGMGTTIEDGAQVAGSIIGRNCLIGKDAIVLGSYLLEGVRIHAGAQVSHSLLCDGVVVKEDATVCSGSVLSFKVVVGQEQVIEQHTSLSLCRQLQQSTSLSDDELEYAAAGTASPPSEAALGSSAEASRPRLPGALEDAAAAPSDGEDGAHYDASLVGPDGAGYRWQPHEAEPAASSAVAAYFSIAPPPPGLPPPPDDFSDDDSTVTAAEEAQDAVVDPEASFKREVSETFLRCVRDGFEKKFLETELNSLKIAEHKDFADCARYILTTLLALCLPAPPRAKAEYRSLFPESAPETATPAGKTELLRRLQRLLNTWTDLLKQFLRSEDDQVDLLLTLEEFCGEEGVFEGTGEQCGLFSAVFAKVLQLLYDAEVVSEDAFLKWADEKAHAEAEDRVFLDKAAEFLKWLREAETEEENSDEEDEEE</sequence>
<evidence type="ECO:0000256" key="1">
    <source>
        <dbReference type="ARBA" id="ARBA00004514"/>
    </source>
</evidence>
<evidence type="ECO:0000256" key="9">
    <source>
        <dbReference type="SAM" id="MobiDB-lite"/>
    </source>
</evidence>
<dbReference type="Gene3D" id="2.160.10.10">
    <property type="entry name" value="Hexapeptide repeat proteins"/>
    <property type="match status" value="1"/>
</dbReference>
<dbReference type="InterPro" id="IPR051956">
    <property type="entry name" value="eIF2B_epsilon"/>
</dbReference>
<reference evidence="11 12" key="1">
    <citation type="journal article" date="2024" name="Nat. Commun.">
        <title>Phylogenomics reveals the evolutionary origins of lichenization in chlorophyte algae.</title>
        <authorList>
            <person name="Puginier C."/>
            <person name="Libourel C."/>
            <person name="Otte J."/>
            <person name="Skaloud P."/>
            <person name="Haon M."/>
            <person name="Grisel S."/>
            <person name="Petersen M."/>
            <person name="Berrin J.G."/>
            <person name="Delaux P.M."/>
            <person name="Dal Grande F."/>
            <person name="Keller J."/>
        </authorList>
    </citation>
    <scope>NUCLEOTIDE SEQUENCE [LARGE SCALE GENOMIC DNA]</scope>
    <source>
        <strain evidence="11 12">SAG 216-7</strain>
    </source>
</reference>